<dbReference type="GO" id="GO:0005096">
    <property type="term" value="F:GTPase activator activity"/>
    <property type="evidence" value="ECO:0007669"/>
    <property type="project" value="UniProtKB-UniRule"/>
</dbReference>
<reference evidence="16" key="1">
    <citation type="submission" date="2011-05" db="EMBL/GenBank/DDBJ databases">
        <authorList>
            <person name="Richards S.R."/>
            <person name="Qu J."/>
            <person name="Jiang H."/>
            <person name="Jhangiani S.N."/>
            <person name="Agravi P."/>
            <person name="Goodspeed R."/>
            <person name="Gross S."/>
            <person name="Mandapat C."/>
            <person name="Jackson L."/>
            <person name="Mathew T."/>
            <person name="Pu L."/>
            <person name="Thornton R."/>
            <person name="Saada N."/>
            <person name="Wilczek-Boney K.B."/>
            <person name="Lee S."/>
            <person name="Kovar C."/>
            <person name="Wu Y."/>
            <person name="Scherer S.E."/>
            <person name="Worley K.C."/>
            <person name="Muzny D.M."/>
            <person name="Gibbs R."/>
        </authorList>
    </citation>
    <scope>NUCLEOTIDE SEQUENCE</scope>
    <source>
        <strain evidence="16">Brora</strain>
    </source>
</reference>
<name>T1IP16_STRMM</name>
<evidence type="ECO:0000256" key="5">
    <source>
        <dbReference type="ARBA" id="ARBA00022475"/>
    </source>
</evidence>
<evidence type="ECO:0000313" key="15">
    <source>
        <dbReference type="EnsemblMetazoa" id="SMAR002757-PA"/>
    </source>
</evidence>
<dbReference type="InterPro" id="IPR036223">
    <property type="entry name" value="CAP_C_sf"/>
</dbReference>
<dbReference type="SMART" id="SM00673">
    <property type="entry name" value="CARP"/>
    <property type="match status" value="2"/>
</dbReference>
<comment type="function">
    <text evidence="12">Acts as a GTPase-activating protein (GAP) for tubulin in concert with tubulin-specific chaperone C, but does not enhance tubulin heterodimerization.</text>
</comment>
<organism evidence="15 16">
    <name type="scientific">Strigamia maritima</name>
    <name type="common">European centipede</name>
    <name type="synonym">Geophilus maritimus</name>
    <dbReference type="NCBI Taxonomy" id="126957"/>
    <lineage>
        <taxon>Eukaryota</taxon>
        <taxon>Metazoa</taxon>
        <taxon>Ecdysozoa</taxon>
        <taxon>Arthropoda</taxon>
        <taxon>Myriapoda</taxon>
        <taxon>Chilopoda</taxon>
        <taxon>Pleurostigmophora</taxon>
        <taxon>Geophilomorpha</taxon>
        <taxon>Linotaeniidae</taxon>
        <taxon>Strigamia</taxon>
    </lineage>
</organism>
<keyword evidence="10" id="KW-0564">Palmitate</keyword>
<dbReference type="GO" id="GO:0005525">
    <property type="term" value="F:GTP binding"/>
    <property type="evidence" value="ECO:0007669"/>
    <property type="project" value="UniProtKB-UniRule"/>
</dbReference>
<evidence type="ECO:0000259" key="14">
    <source>
        <dbReference type="PROSITE" id="PS51329"/>
    </source>
</evidence>
<dbReference type="eggNOG" id="KOG2512">
    <property type="taxonomic scope" value="Eukaryota"/>
</dbReference>
<dbReference type="InterPro" id="IPR039093">
    <property type="entry name" value="XRP2"/>
</dbReference>
<dbReference type="Pfam" id="PF07986">
    <property type="entry name" value="TBCC"/>
    <property type="match status" value="1"/>
</dbReference>
<dbReference type="PANTHER" id="PTHR15440">
    <property type="entry name" value="XRP2 PROTEIN"/>
    <property type="match status" value="1"/>
</dbReference>
<dbReference type="FunFam" id="2.160.20.70:FF:000004">
    <property type="entry name" value="Protein XRP2"/>
    <property type="match status" value="1"/>
</dbReference>
<dbReference type="InterPro" id="IPR036850">
    <property type="entry name" value="NDK-like_dom_sf"/>
</dbReference>
<feature type="binding site" evidence="13">
    <location>
        <begin position="93"/>
        <end position="94"/>
    </location>
    <ligand>
        <name>GTP</name>
        <dbReference type="ChEBI" id="CHEBI:37565"/>
    </ligand>
</feature>
<feature type="binding site" evidence="13">
    <location>
        <begin position="110"/>
        <end position="113"/>
    </location>
    <ligand>
        <name>GTP</name>
        <dbReference type="ChEBI" id="CHEBI:37565"/>
    </ligand>
</feature>
<dbReference type="InterPro" id="IPR016098">
    <property type="entry name" value="CAP/MinC_C"/>
</dbReference>
<protein>
    <recommendedName>
        <fullName evidence="3 12">Protein XRP2</fullName>
    </recommendedName>
</protein>
<dbReference type="EnsemblMetazoa" id="SMAR002757-RA">
    <property type="protein sequence ID" value="SMAR002757-PA"/>
    <property type="gene ID" value="SMAR002757"/>
</dbReference>
<keyword evidence="5" id="KW-1003">Cell membrane</keyword>
<dbReference type="PROSITE" id="PS51329">
    <property type="entry name" value="C_CAP_COFACTOR_C"/>
    <property type="match status" value="1"/>
</dbReference>
<dbReference type="EMBL" id="JH431236">
    <property type="status" value="NOT_ANNOTATED_CDS"/>
    <property type="molecule type" value="Genomic_DNA"/>
</dbReference>
<dbReference type="Gene3D" id="2.160.20.70">
    <property type="match status" value="1"/>
</dbReference>
<comment type="similarity">
    <text evidence="2 12">Belongs to the TBCC family.</text>
</comment>
<evidence type="ECO:0000256" key="1">
    <source>
        <dbReference type="ARBA" id="ARBA00004342"/>
    </source>
</evidence>
<dbReference type="Proteomes" id="UP000014500">
    <property type="component" value="Unassembled WGS sequence"/>
</dbReference>
<keyword evidence="11" id="KW-0449">Lipoprotein</keyword>
<evidence type="ECO:0000256" key="12">
    <source>
        <dbReference type="PIRNR" id="PIRNR037947"/>
    </source>
</evidence>
<evidence type="ECO:0000256" key="2">
    <source>
        <dbReference type="ARBA" id="ARBA00008848"/>
    </source>
</evidence>
<evidence type="ECO:0000256" key="6">
    <source>
        <dbReference type="ARBA" id="ARBA00022707"/>
    </source>
</evidence>
<dbReference type="STRING" id="126957.T1IP16"/>
<proteinExistence type="inferred from homology"/>
<keyword evidence="7 12" id="KW-0547">Nucleotide-binding</keyword>
<dbReference type="PhylomeDB" id="T1IP16"/>
<evidence type="ECO:0000256" key="9">
    <source>
        <dbReference type="ARBA" id="ARBA00023136"/>
    </source>
</evidence>
<dbReference type="InterPro" id="IPR012945">
    <property type="entry name" value="Tubulin-bd_cofactor_C_dom"/>
</dbReference>
<comment type="subcellular location">
    <subcellularLocation>
        <location evidence="1">Cell membrane</location>
        <topology evidence="1">Lipid-anchor</topology>
        <orientation evidence="1">Cytoplasmic side</orientation>
    </subcellularLocation>
</comment>
<dbReference type="SUPFAM" id="SSF69340">
    <property type="entry name" value="C-terminal domain of adenylylcyclase associated protein"/>
    <property type="match status" value="1"/>
</dbReference>
<evidence type="ECO:0000256" key="7">
    <source>
        <dbReference type="ARBA" id="ARBA00022741"/>
    </source>
</evidence>
<keyword evidence="16" id="KW-1185">Reference proteome</keyword>
<dbReference type="OMA" id="KDYMLTG"/>
<dbReference type="GO" id="GO:1990075">
    <property type="term" value="C:periciliary membrane compartment"/>
    <property type="evidence" value="ECO:0007669"/>
    <property type="project" value="TreeGrafter"/>
</dbReference>
<feature type="domain" description="C-CAP/cofactor C-like" evidence="14">
    <location>
        <begin position="22"/>
        <end position="174"/>
    </location>
</feature>
<dbReference type="PANTHER" id="PTHR15440:SF0">
    <property type="entry name" value="PROTEIN XRP2"/>
    <property type="match status" value="1"/>
</dbReference>
<reference evidence="15" key="2">
    <citation type="submission" date="2015-02" db="UniProtKB">
        <authorList>
            <consortium name="EnsemblMetazoa"/>
        </authorList>
    </citation>
    <scope>IDENTIFICATION</scope>
</reference>
<keyword evidence="4 12" id="KW-0343">GTPase activation</keyword>
<evidence type="ECO:0000256" key="8">
    <source>
        <dbReference type="ARBA" id="ARBA00023134"/>
    </source>
</evidence>
<dbReference type="Gene3D" id="3.30.70.141">
    <property type="entry name" value="Nucleoside diphosphate kinase-like domain"/>
    <property type="match status" value="1"/>
</dbReference>
<keyword evidence="9" id="KW-0472">Membrane</keyword>
<dbReference type="InterPro" id="IPR017901">
    <property type="entry name" value="C-CAP_CF_C-like"/>
</dbReference>
<keyword evidence="6" id="KW-0519">Myristate</keyword>
<dbReference type="InterPro" id="IPR006599">
    <property type="entry name" value="CARP_motif"/>
</dbReference>
<dbReference type="AlphaFoldDB" id="T1IP16"/>
<evidence type="ECO:0000256" key="13">
    <source>
        <dbReference type="PIRSR" id="PIRSR037947-1"/>
    </source>
</evidence>
<dbReference type="PIRSF" id="PIRSF037947">
    <property type="entry name" value="Protein_XRP2"/>
    <property type="match status" value="1"/>
</dbReference>
<accession>T1IP16</accession>
<dbReference type="HOGENOM" id="CLU_056119_0_0_1"/>
<keyword evidence="8 12" id="KW-0342">GTP-binding</keyword>
<evidence type="ECO:0000256" key="10">
    <source>
        <dbReference type="ARBA" id="ARBA00023139"/>
    </source>
</evidence>
<dbReference type="GO" id="GO:0006892">
    <property type="term" value="P:post-Golgi vesicle-mediated transport"/>
    <property type="evidence" value="ECO:0007669"/>
    <property type="project" value="TreeGrafter"/>
</dbReference>
<evidence type="ECO:0000256" key="11">
    <source>
        <dbReference type="ARBA" id="ARBA00023288"/>
    </source>
</evidence>
<dbReference type="GO" id="GO:0005929">
    <property type="term" value="C:cilium"/>
    <property type="evidence" value="ECO:0007669"/>
    <property type="project" value="TreeGrafter"/>
</dbReference>
<sequence length="346" mass="38611">MGCWFVKPSEAAQNGKTEAVKYSWDERAKINPAEFTIDKLKDTTTGRLPGTVNGQQFVISNCEDCNIYIFDHCNMVTIDDCCRSNILIGAVKGSIFIRNCSECKFVLACQQFRVRDCQKIDVYLSVTTQPIIESSSAVKFACFSFNYPQLENHFRNAGLSEFNNNWNDVHDFTPIEGETNWGFISNDNSAEYTFPLPTTDELSDIKISTSPADSFVPHTLGLRRRNSDESCLIVFFNDGQSHQRAKSFIQALDNSSVTTNLINTKEVSLEASTAKNIFNSESYSQVIARGPVIGLEYNGADTVRDCQTTAMRIAKESGSTGLLYVSSNATIATKQIETFFNYANMK</sequence>
<evidence type="ECO:0000256" key="4">
    <source>
        <dbReference type="ARBA" id="ARBA00022468"/>
    </source>
</evidence>
<evidence type="ECO:0000313" key="16">
    <source>
        <dbReference type="Proteomes" id="UP000014500"/>
    </source>
</evidence>
<evidence type="ECO:0000256" key="3">
    <source>
        <dbReference type="ARBA" id="ARBA00015771"/>
    </source>
</evidence>